<evidence type="ECO:0000256" key="2">
    <source>
        <dbReference type="ARBA" id="ARBA00022723"/>
    </source>
</evidence>
<evidence type="ECO:0000256" key="1">
    <source>
        <dbReference type="ARBA" id="ARBA00004123"/>
    </source>
</evidence>
<dbReference type="PANTHER" id="PTHR46543">
    <property type="entry name" value="ZINC FINGER CCHC DOMAIN-CONTAINING PROTEIN 7"/>
    <property type="match status" value="1"/>
</dbReference>
<evidence type="ECO:0000256" key="10">
    <source>
        <dbReference type="SAM" id="MobiDB-lite"/>
    </source>
</evidence>
<protein>
    <recommendedName>
        <fullName evidence="7">Zinc finger CCHC domain-containing protein 7</fullName>
    </recommendedName>
    <alternativeName>
        <fullName evidence="8">TRAMP-like complex RNA-binding factor ZCCHC7</fullName>
    </alternativeName>
</protein>
<dbReference type="GO" id="GO:0071036">
    <property type="term" value="P:nuclear polyadenylation-dependent snoRNA catabolic process"/>
    <property type="evidence" value="ECO:0007669"/>
    <property type="project" value="TreeGrafter"/>
</dbReference>
<sequence length="629" mass="71210">MDDFLEGIFSEDSDGWDHGEAEAALYSMVHHSEETYNTSMLEFSEGYIRQRNNVNRWEVLKQIRNSGTPSNYILHPQDISPAANHIPFVDNNISSISKTMFGQRFNNREQNVNYHRTDKPQNTNERIRNIYQRKNNLVPIFVQRNDYNLQYSVDPQAILKVNNFSSFETPRNVSQIESEFNRKSVGFLKHHGRQSGEGIVDNSLFGMEQNRNTTNRTNSYNGLKVADDPGASTSKEKNASNIPEVGSNICPPKRFNGFENHNSKICAVEKNAPKIVEVSSTTTDEVVIISDTDGNEDHSDQSVVEVCIPAKPSPPVVALDSSDESETADVSNKSLILNVNKTNKKLITNSPHTSQSTTVSSKNIKNPLFMISSTSKEIKKKTKKKKKRKLIHSFECKSWTTGMLQFYNTSWGGETYDHQKLLQEMTSNPNKWKILDVDKYGPVKNYGPRIRCANCSQFGHMAKQCPDPKKIKCCSMCGQRGHVENECPNKLCLKCGRPAPLFNEGCPSCWNHSPNCASCGGKDHFNWLCPDVWRKLHSVTTTEDLEAGVLEETVYKSAMEMNCCLCAGKGHLATACPRGRKQTFSPKPPSIDIFSAFNILNKKRKKKRSSYLEGKYNQQEFNRKRRKTN</sequence>
<comment type="caution">
    <text evidence="12">The sequence shown here is derived from an EMBL/GenBank/DDBJ whole genome shotgun (WGS) entry which is preliminary data.</text>
</comment>
<dbReference type="GO" id="GO:0071038">
    <property type="term" value="P:TRAMP-dependent tRNA surveillance pathway"/>
    <property type="evidence" value="ECO:0007669"/>
    <property type="project" value="TreeGrafter"/>
</dbReference>
<reference evidence="12 13" key="1">
    <citation type="submission" date="2024-03" db="EMBL/GenBank/DDBJ databases">
        <title>The genome assembly and annotation of the cricket Gryllus longicercus Weissman &amp; Gray.</title>
        <authorList>
            <person name="Szrajer S."/>
            <person name="Gray D."/>
            <person name="Ylla G."/>
        </authorList>
    </citation>
    <scope>NUCLEOTIDE SEQUENCE [LARGE SCALE GENOMIC DNA]</scope>
    <source>
        <strain evidence="12">DAG 2021-001</strain>
        <tissue evidence="12">Whole body minus gut</tissue>
    </source>
</reference>
<dbReference type="GO" id="GO:0071037">
    <property type="term" value="P:nuclear polyadenylation-dependent snRNA catabolic process"/>
    <property type="evidence" value="ECO:0007669"/>
    <property type="project" value="TreeGrafter"/>
</dbReference>
<organism evidence="12 13">
    <name type="scientific">Gryllus longicercus</name>
    <dbReference type="NCBI Taxonomy" id="2509291"/>
    <lineage>
        <taxon>Eukaryota</taxon>
        <taxon>Metazoa</taxon>
        <taxon>Ecdysozoa</taxon>
        <taxon>Arthropoda</taxon>
        <taxon>Hexapoda</taxon>
        <taxon>Insecta</taxon>
        <taxon>Pterygota</taxon>
        <taxon>Neoptera</taxon>
        <taxon>Polyneoptera</taxon>
        <taxon>Orthoptera</taxon>
        <taxon>Ensifera</taxon>
        <taxon>Gryllidea</taxon>
        <taxon>Grylloidea</taxon>
        <taxon>Gryllidae</taxon>
        <taxon>Gryllinae</taxon>
        <taxon>Gryllus</taxon>
    </lineage>
</organism>
<accession>A0AAN9V2A1</accession>
<keyword evidence="5" id="KW-0862">Zinc</keyword>
<evidence type="ECO:0000256" key="6">
    <source>
        <dbReference type="ARBA" id="ARBA00023242"/>
    </source>
</evidence>
<dbReference type="SUPFAM" id="SSF57756">
    <property type="entry name" value="Retrovirus zinc finger-like domains"/>
    <property type="match status" value="1"/>
</dbReference>
<dbReference type="Proteomes" id="UP001378592">
    <property type="component" value="Unassembled WGS sequence"/>
</dbReference>
<keyword evidence="3" id="KW-0677">Repeat</keyword>
<evidence type="ECO:0000256" key="3">
    <source>
        <dbReference type="ARBA" id="ARBA00022737"/>
    </source>
</evidence>
<dbReference type="GO" id="GO:0071031">
    <property type="term" value="P:nuclear mRNA surveillance of mRNA 3'-end processing"/>
    <property type="evidence" value="ECO:0007669"/>
    <property type="project" value="TreeGrafter"/>
</dbReference>
<evidence type="ECO:0000256" key="8">
    <source>
        <dbReference type="ARBA" id="ARBA00043023"/>
    </source>
</evidence>
<keyword evidence="13" id="KW-1185">Reference proteome</keyword>
<dbReference type="GO" id="GO:0071035">
    <property type="term" value="P:nuclear polyadenylation-dependent rRNA catabolic process"/>
    <property type="evidence" value="ECO:0007669"/>
    <property type="project" value="TreeGrafter"/>
</dbReference>
<keyword evidence="6" id="KW-0539">Nucleus</keyword>
<feature type="domain" description="CCHC-type" evidence="11">
    <location>
        <begin position="474"/>
        <end position="489"/>
    </location>
</feature>
<feature type="region of interest" description="Disordered" evidence="10">
    <location>
        <begin position="209"/>
        <end position="245"/>
    </location>
</feature>
<dbReference type="AlphaFoldDB" id="A0AAN9V2A1"/>
<dbReference type="PROSITE" id="PS50158">
    <property type="entry name" value="ZF_CCHC"/>
    <property type="match status" value="2"/>
</dbReference>
<evidence type="ECO:0000256" key="9">
    <source>
        <dbReference type="PROSITE-ProRule" id="PRU00047"/>
    </source>
</evidence>
<dbReference type="EMBL" id="JAZDUA010000839">
    <property type="protein sequence ID" value="KAK7789105.1"/>
    <property type="molecule type" value="Genomic_DNA"/>
</dbReference>
<evidence type="ECO:0000256" key="7">
    <source>
        <dbReference type="ARBA" id="ARBA00041190"/>
    </source>
</evidence>
<evidence type="ECO:0000313" key="12">
    <source>
        <dbReference type="EMBL" id="KAK7789105.1"/>
    </source>
</evidence>
<evidence type="ECO:0000256" key="5">
    <source>
        <dbReference type="ARBA" id="ARBA00022833"/>
    </source>
</evidence>
<dbReference type="InterPro" id="IPR051644">
    <property type="entry name" value="TRAMP_AT-DNA-binding"/>
</dbReference>
<evidence type="ECO:0000256" key="4">
    <source>
        <dbReference type="ARBA" id="ARBA00022771"/>
    </source>
</evidence>
<proteinExistence type="predicted"/>
<dbReference type="Gene3D" id="4.10.60.10">
    <property type="entry name" value="Zinc finger, CCHC-type"/>
    <property type="match status" value="2"/>
</dbReference>
<gene>
    <name evidence="12" type="ORF">R5R35_003136</name>
</gene>
<dbReference type="SMART" id="SM00343">
    <property type="entry name" value="ZnF_C2HC"/>
    <property type="match status" value="4"/>
</dbReference>
<dbReference type="GO" id="GO:0071039">
    <property type="term" value="P:nuclear polyadenylation-dependent CUT catabolic process"/>
    <property type="evidence" value="ECO:0007669"/>
    <property type="project" value="TreeGrafter"/>
</dbReference>
<dbReference type="InterPro" id="IPR001878">
    <property type="entry name" value="Znf_CCHC"/>
</dbReference>
<dbReference type="PANTHER" id="PTHR46543:SF1">
    <property type="entry name" value="ZINC FINGER CCHC DOMAIN-CONTAINING PROTEIN 7"/>
    <property type="match status" value="1"/>
</dbReference>
<evidence type="ECO:0000313" key="13">
    <source>
        <dbReference type="Proteomes" id="UP001378592"/>
    </source>
</evidence>
<name>A0AAN9V2A1_9ORTH</name>
<dbReference type="GO" id="GO:0031499">
    <property type="term" value="C:TRAMP complex"/>
    <property type="evidence" value="ECO:0007669"/>
    <property type="project" value="TreeGrafter"/>
</dbReference>
<keyword evidence="2" id="KW-0479">Metal-binding</keyword>
<keyword evidence="4 9" id="KW-0863">Zinc-finger</keyword>
<feature type="domain" description="CCHC-type" evidence="11">
    <location>
        <begin position="451"/>
        <end position="467"/>
    </location>
</feature>
<dbReference type="InterPro" id="IPR036875">
    <property type="entry name" value="Znf_CCHC_sf"/>
</dbReference>
<comment type="subcellular location">
    <subcellularLocation>
        <location evidence="1">Nucleus</location>
    </subcellularLocation>
</comment>
<dbReference type="GO" id="GO:0003723">
    <property type="term" value="F:RNA binding"/>
    <property type="evidence" value="ECO:0007669"/>
    <property type="project" value="TreeGrafter"/>
</dbReference>
<dbReference type="GO" id="GO:0008270">
    <property type="term" value="F:zinc ion binding"/>
    <property type="evidence" value="ECO:0007669"/>
    <property type="project" value="UniProtKB-KW"/>
</dbReference>
<evidence type="ECO:0000259" key="11">
    <source>
        <dbReference type="PROSITE" id="PS50158"/>
    </source>
</evidence>